<dbReference type="NCBIfam" id="NF038065">
    <property type="entry name" value="Pr6Pr"/>
    <property type="match status" value="1"/>
</dbReference>
<reference evidence="4" key="1">
    <citation type="journal article" date="2019" name="Int. J. Syst. Evol. Microbiol.">
        <title>The Global Catalogue of Microorganisms (GCM) 10K type strain sequencing project: providing services to taxonomists for standard genome sequencing and annotation.</title>
        <authorList>
            <consortium name="The Broad Institute Genomics Platform"/>
            <consortium name="The Broad Institute Genome Sequencing Center for Infectious Disease"/>
            <person name="Wu L."/>
            <person name="Ma J."/>
        </authorList>
    </citation>
    <scope>NUCLEOTIDE SEQUENCE [LARGE SCALE GENOMIC DNA]</scope>
    <source>
        <strain evidence="4">PCU 347</strain>
    </source>
</reference>
<name>A0ABV8TIA1_9ACTN</name>
<feature type="transmembrane region" description="Helical" evidence="2">
    <location>
        <begin position="56"/>
        <end position="75"/>
    </location>
</feature>
<feature type="transmembrane region" description="Helical" evidence="2">
    <location>
        <begin position="113"/>
        <end position="133"/>
    </location>
</feature>
<dbReference type="EMBL" id="JBHSDP010000021">
    <property type="protein sequence ID" value="MFC4330101.1"/>
    <property type="molecule type" value="Genomic_DNA"/>
</dbReference>
<feature type="region of interest" description="Disordered" evidence="1">
    <location>
        <begin position="1"/>
        <end position="20"/>
    </location>
</feature>
<keyword evidence="2" id="KW-1133">Transmembrane helix</keyword>
<feature type="transmembrane region" description="Helical" evidence="2">
    <location>
        <begin position="28"/>
        <end position="49"/>
    </location>
</feature>
<protein>
    <submittedName>
        <fullName evidence="3">Pr6Pr family membrane protein</fullName>
    </submittedName>
</protein>
<dbReference type="Proteomes" id="UP001595824">
    <property type="component" value="Unassembled WGS sequence"/>
</dbReference>
<comment type="caution">
    <text evidence="3">The sequence shown here is derived from an EMBL/GenBank/DDBJ whole genome shotgun (WGS) entry which is preliminary data.</text>
</comment>
<gene>
    <name evidence="3" type="ORF">ACFPC0_20400</name>
</gene>
<feature type="transmembrane region" description="Helical" evidence="2">
    <location>
        <begin position="153"/>
        <end position="175"/>
    </location>
</feature>
<keyword evidence="2" id="KW-0472">Membrane</keyword>
<evidence type="ECO:0000313" key="3">
    <source>
        <dbReference type="EMBL" id="MFC4330101.1"/>
    </source>
</evidence>
<accession>A0ABV8TIA1</accession>
<evidence type="ECO:0000256" key="1">
    <source>
        <dbReference type="SAM" id="MobiDB-lite"/>
    </source>
</evidence>
<feature type="transmembrane region" description="Helical" evidence="2">
    <location>
        <begin position="227"/>
        <end position="252"/>
    </location>
</feature>
<evidence type="ECO:0000256" key="2">
    <source>
        <dbReference type="SAM" id="Phobius"/>
    </source>
</evidence>
<evidence type="ECO:0000313" key="4">
    <source>
        <dbReference type="Proteomes" id="UP001595824"/>
    </source>
</evidence>
<sequence length="275" mass="29340">MTAPIPPVPGASASPTPPIPRDIPDLPAIPGITALMPSAVPATAVVTPVRRPWTAAYRLLVAAAAAAAVTAETIIGPPLHVLSHFAIQSTILLILALAVSARRAWTARRPAPAALTGAAVLYVTLSALVYHLLLTEASPPFSITDAPGIHPLWQSVAARLLHTVIPIAALLDWLLLTAPNRLHLRQAAPWLLYPLAYLAFSLTRGELLPPDAAHRYLYAFLDVDQHGYRHVLANALLLGLACYALALLLVALDHARPNPVPRRTRTGFRLRPPVG</sequence>
<keyword evidence="4" id="KW-1185">Reference proteome</keyword>
<dbReference type="InterPro" id="IPR049713">
    <property type="entry name" value="Pr6Pr-like"/>
</dbReference>
<keyword evidence="2" id="KW-0812">Transmembrane</keyword>
<feature type="transmembrane region" description="Helical" evidence="2">
    <location>
        <begin position="81"/>
        <end position="101"/>
    </location>
</feature>
<proteinExistence type="predicted"/>
<feature type="transmembrane region" description="Helical" evidence="2">
    <location>
        <begin position="187"/>
        <end position="207"/>
    </location>
</feature>
<organism evidence="3 4">
    <name type="scientific">Streptomyces andamanensis</name>
    <dbReference type="NCBI Taxonomy" id="1565035"/>
    <lineage>
        <taxon>Bacteria</taxon>
        <taxon>Bacillati</taxon>
        <taxon>Actinomycetota</taxon>
        <taxon>Actinomycetes</taxon>
        <taxon>Kitasatosporales</taxon>
        <taxon>Streptomycetaceae</taxon>
        <taxon>Streptomyces</taxon>
    </lineage>
</organism>
<dbReference type="RefSeq" id="WP_381740872.1">
    <property type="nucleotide sequence ID" value="NZ_JBHSDP010000021.1"/>
</dbReference>